<dbReference type="RefSeq" id="XP_009228986.1">
    <property type="nucleotide sequence ID" value="XM_009230722.1"/>
</dbReference>
<sequence length="143" mass="14945">MPSLGAAARGLGDVLVVVGRGSATGRPAHRAVVIACCPRRHPGRPRDRGHVPLPIKLGAVLCGDLSTSNGSDLLDIGMGAVFRNVALEKGARGWGGVQAPTNDRIIVNLGSPFAGGQAAESRRTNKFQVFKPKPNHGMRALIR</sequence>
<keyword evidence="3" id="KW-1185">Reference proteome</keyword>
<evidence type="ECO:0000313" key="2">
    <source>
        <dbReference type="EnsemblFungi" id="EJT69938"/>
    </source>
</evidence>
<protein>
    <submittedName>
        <fullName evidence="1 2">Uncharacterized protein</fullName>
    </submittedName>
</protein>
<name>J3PH41_GAET3</name>
<reference evidence="1" key="2">
    <citation type="submission" date="2010-07" db="EMBL/GenBank/DDBJ databases">
        <authorList>
            <consortium name="The Broad Institute Genome Sequencing Platform"/>
            <consortium name="Broad Institute Genome Sequencing Center for Infectious Disease"/>
            <person name="Ma L.-J."/>
            <person name="Dead R."/>
            <person name="Young S."/>
            <person name="Zeng Q."/>
            <person name="Koehrsen M."/>
            <person name="Alvarado L."/>
            <person name="Berlin A."/>
            <person name="Chapman S.B."/>
            <person name="Chen Z."/>
            <person name="Freedman E."/>
            <person name="Gellesch M."/>
            <person name="Goldberg J."/>
            <person name="Griggs A."/>
            <person name="Gujja S."/>
            <person name="Heilman E.R."/>
            <person name="Heiman D."/>
            <person name="Hepburn T."/>
            <person name="Howarth C."/>
            <person name="Jen D."/>
            <person name="Larson L."/>
            <person name="Mehta T."/>
            <person name="Neiman D."/>
            <person name="Pearson M."/>
            <person name="Roberts A."/>
            <person name="Saif S."/>
            <person name="Shea T."/>
            <person name="Shenoy N."/>
            <person name="Sisk P."/>
            <person name="Stolte C."/>
            <person name="Sykes S."/>
            <person name="Walk T."/>
            <person name="White J."/>
            <person name="Yandava C."/>
            <person name="Haas B."/>
            <person name="Nusbaum C."/>
            <person name="Birren B."/>
        </authorList>
    </citation>
    <scope>NUCLEOTIDE SEQUENCE</scope>
    <source>
        <strain evidence="1">R3-111a-1</strain>
    </source>
</reference>
<reference evidence="3" key="1">
    <citation type="submission" date="2010-07" db="EMBL/GenBank/DDBJ databases">
        <title>The genome sequence of Gaeumannomyces graminis var. tritici strain R3-111a-1.</title>
        <authorList>
            <consortium name="The Broad Institute Genome Sequencing Platform"/>
            <person name="Ma L.-J."/>
            <person name="Dead R."/>
            <person name="Young S."/>
            <person name="Zeng Q."/>
            <person name="Koehrsen M."/>
            <person name="Alvarado L."/>
            <person name="Berlin A."/>
            <person name="Chapman S.B."/>
            <person name="Chen Z."/>
            <person name="Freedman E."/>
            <person name="Gellesch M."/>
            <person name="Goldberg J."/>
            <person name="Griggs A."/>
            <person name="Gujja S."/>
            <person name="Heilman E.R."/>
            <person name="Heiman D."/>
            <person name="Hepburn T."/>
            <person name="Howarth C."/>
            <person name="Jen D."/>
            <person name="Larson L."/>
            <person name="Mehta T."/>
            <person name="Neiman D."/>
            <person name="Pearson M."/>
            <person name="Roberts A."/>
            <person name="Saif S."/>
            <person name="Shea T."/>
            <person name="Shenoy N."/>
            <person name="Sisk P."/>
            <person name="Stolte C."/>
            <person name="Sykes S."/>
            <person name="Walk T."/>
            <person name="White J."/>
            <person name="Yandava C."/>
            <person name="Haas B."/>
            <person name="Nusbaum C."/>
            <person name="Birren B."/>
        </authorList>
    </citation>
    <scope>NUCLEOTIDE SEQUENCE [LARGE SCALE GENOMIC DNA]</scope>
    <source>
        <strain evidence="3">R3-111a-1</strain>
    </source>
</reference>
<reference evidence="2" key="4">
    <citation type="journal article" date="2015" name="G3 (Bethesda)">
        <title>Genome sequences of three phytopathogenic species of the Magnaporthaceae family of fungi.</title>
        <authorList>
            <person name="Okagaki L.H."/>
            <person name="Nunes C.C."/>
            <person name="Sailsbery J."/>
            <person name="Clay B."/>
            <person name="Brown D."/>
            <person name="John T."/>
            <person name="Oh Y."/>
            <person name="Young N."/>
            <person name="Fitzgerald M."/>
            <person name="Haas B.J."/>
            <person name="Zeng Q."/>
            <person name="Young S."/>
            <person name="Adiconis X."/>
            <person name="Fan L."/>
            <person name="Levin J.Z."/>
            <person name="Mitchell T.K."/>
            <person name="Okubara P.A."/>
            <person name="Farman M.L."/>
            <person name="Kohn L.M."/>
            <person name="Birren B."/>
            <person name="Ma L.-J."/>
            <person name="Dean R.A."/>
        </authorList>
    </citation>
    <scope>NUCLEOTIDE SEQUENCE</scope>
    <source>
        <strain evidence="2">R3-111a-1</strain>
    </source>
</reference>
<dbReference type="EMBL" id="GL385403">
    <property type="protein sequence ID" value="EJT69938.1"/>
    <property type="molecule type" value="Genomic_DNA"/>
</dbReference>
<accession>J3PH41</accession>
<dbReference type="VEuPathDB" id="FungiDB:GGTG_12821"/>
<reference evidence="1" key="3">
    <citation type="submission" date="2010-09" db="EMBL/GenBank/DDBJ databases">
        <title>Annotation of Gaeumannomyces graminis var. tritici R3-111a-1.</title>
        <authorList>
            <consortium name="The Broad Institute Genome Sequencing Platform"/>
            <person name="Ma L.-J."/>
            <person name="Dead R."/>
            <person name="Young S.K."/>
            <person name="Zeng Q."/>
            <person name="Gargeya S."/>
            <person name="Fitzgerald M."/>
            <person name="Haas B."/>
            <person name="Abouelleil A."/>
            <person name="Alvarado L."/>
            <person name="Arachchi H.M."/>
            <person name="Berlin A."/>
            <person name="Brown A."/>
            <person name="Chapman S.B."/>
            <person name="Chen Z."/>
            <person name="Dunbar C."/>
            <person name="Freedman E."/>
            <person name="Gearin G."/>
            <person name="Gellesch M."/>
            <person name="Goldberg J."/>
            <person name="Griggs A."/>
            <person name="Gujja S."/>
            <person name="Heiman D."/>
            <person name="Howarth C."/>
            <person name="Larson L."/>
            <person name="Lui A."/>
            <person name="MacDonald P.J.P."/>
            <person name="Mehta T."/>
            <person name="Montmayeur A."/>
            <person name="Murphy C."/>
            <person name="Neiman D."/>
            <person name="Pearson M."/>
            <person name="Priest M."/>
            <person name="Roberts A."/>
            <person name="Saif S."/>
            <person name="Shea T."/>
            <person name="Shenoy N."/>
            <person name="Sisk P."/>
            <person name="Stolte C."/>
            <person name="Sykes S."/>
            <person name="Yandava C."/>
            <person name="Wortman J."/>
            <person name="Nusbaum C."/>
            <person name="Birren B."/>
        </authorList>
    </citation>
    <scope>NUCLEOTIDE SEQUENCE</scope>
    <source>
        <strain evidence="1">R3-111a-1</strain>
    </source>
</reference>
<evidence type="ECO:0000313" key="1">
    <source>
        <dbReference type="EMBL" id="EJT69938.1"/>
    </source>
</evidence>
<proteinExistence type="predicted"/>
<gene>
    <name evidence="2" type="primary">20353279</name>
    <name evidence="1" type="ORF">GGTG_12821</name>
</gene>
<evidence type="ECO:0000313" key="3">
    <source>
        <dbReference type="Proteomes" id="UP000006039"/>
    </source>
</evidence>
<dbReference type="GeneID" id="20353279"/>
<organism evidence="1">
    <name type="scientific">Gaeumannomyces tritici (strain R3-111a-1)</name>
    <name type="common">Wheat and barley take-all root rot fungus</name>
    <name type="synonym">Gaeumannomyces graminis var. tritici</name>
    <dbReference type="NCBI Taxonomy" id="644352"/>
    <lineage>
        <taxon>Eukaryota</taxon>
        <taxon>Fungi</taxon>
        <taxon>Dikarya</taxon>
        <taxon>Ascomycota</taxon>
        <taxon>Pezizomycotina</taxon>
        <taxon>Sordariomycetes</taxon>
        <taxon>Sordariomycetidae</taxon>
        <taxon>Magnaporthales</taxon>
        <taxon>Magnaporthaceae</taxon>
        <taxon>Gaeumannomyces</taxon>
    </lineage>
</organism>
<dbReference type="HOGENOM" id="CLU_1806295_0_0_1"/>
<dbReference type="EnsemblFungi" id="EJT69938">
    <property type="protein sequence ID" value="EJT69938"/>
    <property type="gene ID" value="GGTG_12821"/>
</dbReference>
<dbReference type="AlphaFoldDB" id="J3PH41"/>
<reference evidence="2" key="5">
    <citation type="submission" date="2018-04" db="UniProtKB">
        <authorList>
            <consortium name="EnsemblFungi"/>
        </authorList>
    </citation>
    <scope>IDENTIFICATION</scope>
    <source>
        <strain evidence="2">R3-111a-1</strain>
    </source>
</reference>
<dbReference type="Proteomes" id="UP000006039">
    <property type="component" value="Unassembled WGS sequence"/>
</dbReference>